<dbReference type="InterPro" id="IPR056789">
    <property type="entry name" value="LRR_R13L1-DRL21"/>
</dbReference>
<evidence type="ECO:0000256" key="3">
    <source>
        <dbReference type="ARBA" id="ARBA00022821"/>
    </source>
</evidence>
<dbReference type="AlphaFoldDB" id="A0A445E7T8"/>
<dbReference type="PANTHER" id="PTHR47186">
    <property type="entry name" value="LEUCINE-RICH REPEAT-CONTAINING PROTEIN 57"/>
    <property type="match status" value="1"/>
</dbReference>
<dbReference type="Pfam" id="PF25019">
    <property type="entry name" value="LRR_R13L1-DRL21"/>
    <property type="match status" value="1"/>
</dbReference>
<protein>
    <submittedName>
        <fullName evidence="6">Uncharacterized protein</fullName>
    </submittedName>
</protein>
<evidence type="ECO:0000313" key="7">
    <source>
        <dbReference type="Proteomes" id="UP000289738"/>
    </source>
</evidence>
<dbReference type="Gene3D" id="3.80.10.10">
    <property type="entry name" value="Ribonuclease Inhibitor"/>
    <property type="match status" value="3"/>
</dbReference>
<keyword evidence="3" id="KW-0611">Plant defense</keyword>
<sequence length="943" mass="106918">MAATLVGGAVLSSIFNVVFDRMSSPEFANWIKGKKLTQNLLERLKTNLYAVQAFLNDAEQKQIKERAVKDWLDSLKDAMYVADDLLDEVFTKAATQKDPGTFFSRFLNLQDREIANRTEEIIDRIESIVKQKDTLGLREIPKENIIKHTRTFLEFNLKSWIPFNMENAPCILLSHLKYLRALSFNSFPLELVPDSIGELIHLRYLDLSWTDIVALPESLGNLYNLQTLKLYSCSNLKMLPVGMKDLINLRHLDVRDTPLHEMPKSMSKLKNLQFLSDYVVGKREENKITELGALANLQLSISIAKLENVVNSSEASMARMSDKDGISSLILRWSSDKDENTADSQIERDILDKLRPHTNLKELYIYGYRGTTFPDWVGHSSYYSITEITLGDFSLGGCRNCCMLPSLGQLPSLKHLSISDFESLESVGAELYFNQNGESCLETPPFPMLETLSFYSMPCWKEWRSLEFNAFPRLRELTIIRCPMLRGDLPSQLPSLQSLQIFNCKQLSCCVPRAPSITNLSISGKHLVESGVEAITHMQLSCLTSLRISGYSSHIWFPVSAIPASLQKLTIQDCRELEFEMDGQHHSLQILSIESSCDSLTSFSLLDAFPNLVRVYISKCEKMECIVVSRSLSSLRDLNIIECRSLKSVSTLWMAAPQLEHLTLRECPEIELSATGDPNRSLRSLEFSYSEKLVSSALFVNSQFHGLTSLCIWGECESVKCLTKEGWLPASLESLTLLSMKSVETLECKGLAHLTSLQKLTIAECPKLENIDGEKLPVSLIQLFINESPLLAKQCEMKDPQLWPKVSHIPAIQVDYRWIWSAVKVLLLMHQDYSIIAWSWEMMTLGASSKLDSEIPFEYSATMWSELSSSSLHKKNFLTGSKIQSKVIEIRKGGIFGGVMNTYNGKFFMKFKVLENAKWKFSWRIGVKEVVKKPDIMVTEISI</sequence>
<evidence type="ECO:0000313" key="6">
    <source>
        <dbReference type="EMBL" id="RYR71498.1"/>
    </source>
</evidence>
<gene>
    <name evidence="6" type="ORF">Ahy_A02g005750</name>
</gene>
<keyword evidence="2" id="KW-0547">Nucleotide-binding</keyword>
<feature type="domain" description="R13L1/DRL21-like LRR repeat region" evidence="5">
    <location>
        <begin position="288"/>
        <end position="420"/>
    </location>
</feature>
<accession>A0A445E7T8</accession>
<dbReference type="STRING" id="3818.A0A445E7T8"/>
<dbReference type="Pfam" id="PF18052">
    <property type="entry name" value="Rx_N"/>
    <property type="match status" value="1"/>
</dbReference>
<dbReference type="SUPFAM" id="SSF52058">
    <property type="entry name" value="L domain-like"/>
    <property type="match status" value="1"/>
</dbReference>
<name>A0A445E7T8_ARAHY</name>
<keyword evidence="7" id="KW-1185">Reference proteome</keyword>
<dbReference type="Proteomes" id="UP000289738">
    <property type="component" value="Chromosome A02"/>
</dbReference>
<keyword evidence="1" id="KW-0677">Repeat</keyword>
<dbReference type="PANTHER" id="PTHR47186:SF33">
    <property type="entry name" value="NB-ARC DOMAIN-CONTAINING PROTEIN"/>
    <property type="match status" value="1"/>
</dbReference>
<evidence type="ECO:0000256" key="1">
    <source>
        <dbReference type="ARBA" id="ARBA00022737"/>
    </source>
</evidence>
<dbReference type="EMBL" id="SDMP01000002">
    <property type="protein sequence ID" value="RYR71498.1"/>
    <property type="molecule type" value="Genomic_DNA"/>
</dbReference>
<evidence type="ECO:0000259" key="4">
    <source>
        <dbReference type="Pfam" id="PF18052"/>
    </source>
</evidence>
<evidence type="ECO:0000256" key="2">
    <source>
        <dbReference type="ARBA" id="ARBA00022741"/>
    </source>
</evidence>
<dbReference type="InterPro" id="IPR041118">
    <property type="entry name" value="Rx_N"/>
</dbReference>
<evidence type="ECO:0000259" key="5">
    <source>
        <dbReference type="Pfam" id="PF25019"/>
    </source>
</evidence>
<dbReference type="InterPro" id="IPR032675">
    <property type="entry name" value="LRR_dom_sf"/>
</dbReference>
<reference evidence="6 7" key="1">
    <citation type="submission" date="2019-01" db="EMBL/GenBank/DDBJ databases">
        <title>Sequencing of cultivated peanut Arachis hypogaea provides insights into genome evolution and oil improvement.</title>
        <authorList>
            <person name="Chen X."/>
        </authorList>
    </citation>
    <scope>NUCLEOTIDE SEQUENCE [LARGE SCALE GENOMIC DNA]</scope>
    <source>
        <strain evidence="7">cv. Fuhuasheng</strain>
        <tissue evidence="6">Leaves</tissue>
    </source>
</reference>
<feature type="domain" description="Disease resistance N-terminal" evidence="4">
    <location>
        <begin position="10"/>
        <end position="98"/>
    </location>
</feature>
<dbReference type="GO" id="GO:0006952">
    <property type="term" value="P:defense response"/>
    <property type="evidence" value="ECO:0007669"/>
    <property type="project" value="UniProtKB-KW"/>
</dbReference>
<proteinExistence type="predicted"/>
<comment type="caution">
    <text evidence="6">The sequence shown here is derived from an EMBL/GenBank/DDBJ whole genome shotgun (WGS) entry which is preliminary data.</text>
</comment>
<dbReference type="GO" id="GO:0000166">
    <property type="term" value="F:nucleotide binding"/>
    <property type="evidence" value="ECO:0007669"/>
    <property type="project" value="UniProtKB-KW"/>
</dbReference>
<dbReference type="Gene3D" id="1.20.5.4130">
    <property type="match status" value="1"/>
</dbReference>
<dbReference type="SUPFAM" id="SSF52047">
    <property type="entry name" value="RNI-like"/>
    <property type="match status" value="1"/>
</dbReference>
<organism evidence="6 7">
    <name type="scientific">Arachis hypogaea</name>
    <name type="common">Peanut</name>
    <dbReference type="NCBI Taxonomy" id="3818"/>
    <lineage>
        <taxon>Eukaryota</taxon>
        <taxon>Viridiplantae</taxon>
        <taxon>Streptophyta</taxon>
        <taxon>Embryophyta</taxon>
        <taxon>Tracheophyta</taxon>
        <taxon>Spermatophyta</taxon>
        <taxon>Magnoliopsida</taxon>
        <taxon>eudicotyledons</taxon>
        <taxon>Gunneridae</taxon>
        <taxon>Pentapetalae</taxon>
        <taxon>rosids</taxon>
        <taxon>fabids</taxon>
        <taxon>Fabales</taxon>
        <taxon>Fabaceae</taxon>
        <taxon>Papilionoideae</taxon>
        <taxon>50 kb inversion clade</taxon>
        <taxon>dalbergioids sensu lato</taxon>
        <taxon>Dalbergieae</taxon>
        <taxon>Pterocarpus clade</taxon>
        <taxon>Arachis</taxon>
    </lineage>
</organism>